<reference evidence="1 2" key="1">
    <citation type="submission" date="2020-03" db="EMBL/GenBank/DDBJ databases">
        <title>Rubrivivax benzoatilyticus JA2 (sequenced after 10 years sub-culturing).</title>
        <authorList>
            <person name="Gupta D."/>
            <person name="Chintalapati S."/>
            <person name="Chintalapati V.R."/>
        </authorList>
    </citation>
    <scope>NUCLEOTIDE SEQUENCE [LARGE SCALE GENOMIC DNA]</scope>
    <source>
        <strain evidence="1 2">JA2-Mal</strain>
    </source>
</reference>
<keyword evidence="2" id="KW-1185">Reference proteome</keyword>
<dbReference type="Proteomes" id="UP000802098">
    <property type="component" value="Unassembled WGS sequence"/>
</dbReference>
<sequence>MATRLDLLGSVPAPNRTDLFRPRPPLPFARPTIITFDDVPDGTVIDEQYAAKGVHFASISTSPPRRWSSYARSAWGIESAPNGVSVVAPPQLSLFDARQGGIEARFDKPQQWVSIDAQPVLPPEYFGNPTARPFIEAYDAGNRLLERTRYPLNPGDPAWGSWQVLMVSAGSAVITRVVISSAWDGGVAVYGLFDRLAFGTERSLLPFSLGG</sequence>
<evidence type="ECO:0000313" key="2">
    <source>
        <dbReference type="Proteomes" id="UP000802098"/>
    </source>
</evidence>
<comment type="caution">
    <text evidence="1">The sequence shown here is derived from an EMBL/GenBank/DDBJ whole genome shotgun (WGS) entry which is preliminary data.</text>
</comment>
<organism evidence="1 2">
    <name type="scientific">Rubrivivax benzoatilyticus</name>
    <dbReference type="NCBI Taxonomy" id="316997"/>
    <lineage>
        <taxon>Bacteria</taxon>
        <taxon>Pseudomonadati</taxon>
        <taxon>Pseudomonadota</taxon>
        <taxon>Betaproteobacteria</taxon>
        <taxon>Burkholderiales</taxon>
        <taxon>Sphaerotilaceae</taxon>
        <taxon>Rubrivivax</taxon>
    </lineage>
</organism>
<name>A0ABX0HYF5_9BURK</name>
<protein>
    <submittedName>
        <fullName evidence="1">Uncharacterized protein</fullName>
    </submittedName>
</protein>
<evidence type="ECO:0000313" key="1">
    <source>
        <dbReference type="EMBL" id="NHK98636.1"/>
    </source>
</evidence>
<proteinExistence type="predicted"/>
<accession>A0ABX0HYF5</accession>
<dbReference type="EMBL" id="JAAOCD010000004">
    <property type="protein sequence ID" value="NHK98636.1"/>
    <property type="molecule type" value="Genomic_DNA"/>
</dbReference>
<dbReference type="RefSeq" id="WP_009857866.1">
    <property type="nucleotide sequence ID" value="NZ_JAAOCD010000004.1"/>
</dbReference>
<gene>
    <name evidence="1" type="ORF">G7087_09640</name>
</gene>